<accession>A0ABS8L3A4</accession>
<evidence type="ECO:0000256" key="4">
    <source>
        <dbReference type="ARBA" id="ARBA00022475"/>
    </source>
</evidence>
<name>A0ABS8L3A4_9HYPH</name>
<keyword evidence="5 8" id="KW-0812">Transmembrane</keyword>
<feature type="transmembrane region" description="Helical" evidence="8">
    <location>
        <begin position="470"/>
        <end position="494"/>
    </location>
</feature>
<dbReference type="Proteomes" id="UP001198862">
    <property type="component" value="Unassembled WGS sequence"/>
</dbReference>
<dbReference type="InterPro" id="IPR011701">
    <property type="entry name" value="MFS"/>
</dbReference>
<dbReference type="Gene3D" id="1.20.1720.10">
    <property type="entry name" value="Multidrug resistance protein D"/>
    <property type="match status" value="1"/>
</dbReference>
<feature type="domain" description="Major facilitator superfamily (MFS) profile" evidence="9">
    <location>
        <begin position="15"/>
        <end position="499"/>
    </location>
</feature>
<evidence type="ECO:0000313" key="11">
    <source>
        <dbReference type="Proteomes" id="UP001198862"/>
    </source>
</evidence>
<evidence type="ECO:0000256" key="8">
    <source>
        <dbReference type="SAM" id="Phobius"/>
    </source>
</evidence>
<dbReference type="InterPro" id="IPR004638">
    <property type="entry name" value="EmrB-like"/>
</dbReference>
<protein>
    <submittedName>
        <fullName evidence="10">DHA2 family efflux MFS transporter permease subunit</fullName>
    </submittedName>
</protein>
<proteinExistence type="inferred from homology"/>
<dbReference type="CDD" id="cd17503">
    <property type="entry name" value="MFS_LmrB_MDR_like"/>
    <property type="match status" value="1"/>
</dbReference>
<gene>
    <name evidence="10" type="ORF">LJ725_27955</name>
</gene>
<evidence type="ECO:0000259" key="9">
    <source>
        <dbReference type="PROSITE" id="PS50850"/>
    </source>
</evidence>
<feature type="transmembrane region" description="Helical" evidence="8">
    <location>
        <begin position="12"/>
        <end position="33"/>
    </location>
</feature>
<evidence type="ECO:0000256" key="6">
    <source>
        <dbReference type="ARBA" id="ARBA00022989"/>
    </source>
</evidence>
<feature type="transmembrane region" description="Helical" evidence="8">
    <location>
        <begin position="80"/>
        <end position="100"/>
    </location>
</feature>
<dbReference type="NCBIfam" id="TIGR00711">
    <property type="entry name" value="efflux_EmrB"/>
    <property type="match status" value="1"/>
</dbReference>
<dbReference type="PANTHER" id="PTHR42718:SF9">
    <property type="entry name" value="MAJOR FACILITATOR SUPERFAMILY MULTIDRUG TRANSPORTER MFSC"/>
    <property type="match status" value="1"/>
</dbReference>
<dbReference type="EMBL" id="JAJISD010000019">
    <property type="protein sequence ID" value="MCC8432823.1"/>
    <property type="molecule type" value="Genomic_DNA"/>
</dbReference>
<dbReference type="PANTHER" id="PTHR42718">
    <property type="entry name" value="MAJOR FACILITATOR SUPERFAMILY MULTIDRUG TRANSPORTER MFSC"/>
    <property type="match status" value="1"/>
</dbReference>
<feature type="transmembrane region" description="Helical" evidence="8">
    <location>
        <begin position="233"/>
        <end position="252"/>
    </location>
</feature>
<sequence length="503" mass="54108">MSDAGSGPRVSRAGITASVMLATTIYALDSTIANVALPHMQGSLNATRDQVSWTVTSFVAAMAIMTLPIGFLAQRFGRRRVFLGCIFGFTISSMACGAAGSLSEMVISRILQGACGAAMVPLSQAILLDTYPPERHASAMSIWGVGVMVGPVLGPIIGGWLTDSYSWRWVFYINLPLGALAFLGIMVFLGESPRKQVRFDWFGFVAFAIAVGALQLMLDRGERNGWFESEETIVEAAITAAAFYVFVVHLATSENSLVSLKVFKDLNFTLCTTLMLVVGMVFLGSMVLLPLFLQQLRGMTVLDTGILLAPRGVGMMVTMVIAGRMAGRIDSRILMSLGIVMAMIAMWATSGFDMNVDDWLVTWTGLLQGGGLGFVFASSSALAFVTLPGQFRLQATGLYSLFRNFGGSVGIAISVGMLEHFAAINRGELGERLTVFSTWFHDPGATMPWLPPGLVGTAMLDLELVRQGLMIAYLNNFLLMAVIGFIGLPLIALLRTPKSIRQA</sequence>
<dbReference type="PRINTS" id="PR01036">
    <property type="entry name" value="TCRTETB"/>
</dbReference>
<dbReference type="RefSeq" id="WP_068190589.1">
    <property type="nucleotide sequence ID" value="NZ_JAJISD010000019.1"/>
</dbReference>
<organism evidence="10 11">
    <name type="scientific">Reyranella aquatilis</name>
    <dbReference type="NCBI Taxonomy" id="2035356"/>
    <lineage>
        <taxon>Bacteria</taxon>
        <taxon>Pseudomonadati</taxon>
        <taxon>Pseudomonadota</taxon>
        <taxon>Alphaproteobacteria</taxon>
        <taxon>Hyphomicrobiales</taxon>
        <taxon>Reyranellaceae</taxon>
        <taxon>Reyranella</taxon>
    </lineage>
</organism>
<comment type="similarity">
    <text evidence="2">Belongs to the major facilitator superfamily. EmrB family.</text>
</comment>
<evidence type="ECO:0000313" key="10">
    <source>
        <dbReference type="EMBL" id="MCC8432823.1"/>
    </source>
</evidence>
<feature type="transmembrane region" description="Helical" evidence="8">
    <location>
        <begin position="333"/>
        <end position="350"/>
    </location>
</feature>
<evidence type="ECO:0000256" key="1">
    <source>
        <dbReference type="ARBA" id="ARBA00004651"/>
    </source>
</evidence>
<keyword evidence="4" id="KW-1003">Cell membrane</keyword>
<feature type="transmembrane region" description="Helical" evidence="8">
    <location>
        <begin position="201"/>
        <end position="218"/>
    </location>
</feature>
<evidence type="ECO:0000256" key="5">
    <source>
        <dbReference type="ARBA" id="ARBA00022692"/>
    </source>
</evidence>
<keyword evidence="11" id="KW-1185">Reference proteome</keyword>
<dbReference type="PROSITE" id="PS50850">
    <property type="entry name" value="MFS"/>
    <property type="match status" value="1"/>
</dbReference>
<comment type="caution">
    <text evidence="10">The sequence shown here is derived from an EMBL/GenBank/DDBJ whole genome shotgun (WGS) entry which is preliminary data.</text>
</comment>
<keyword evidence="3" id="KW-0813">Transport</keyword>
<feature type="transmembrane region" description="Helical" evidence="8">
    <location>
        <begin position="106"/>
        <end position="128"/>
    </location>
</feature>
<feature type="transmembrane region" description="Helical" evidence="8">
    <location>
        <begin position="401"/>
        <end position="424"/>
    </location>
</feature>
<feature type="transmembrane region" description="Helical" evidence="8">
    <location>
        <begin position="305"/>
        <end position="326"/>
    </location>
</feature>
<dbReference type="SUPFAM" id="SSF103473">
    <property type="entry name" value="MFS general substrate transporter"/>
    <property type="match status" value="1"/>
</dbReference>
<keyword evidence="7 8" id="KW-0472">Membrane</keyword>
<evidence type="ECO:0000256" key="7">
    <source>
        <dbReference type="ARBA" id="ARBA00023136"/>
    </source>
</evidence>
<dbReference type="Gene3D" id="1.20.1250.20">
    <property type="entry name" value="MFS general substrate transporter like domains"/>
    <property type="match status" value="1"/>
</dbReference>
<keyword evidence="6 8" id="KW-1133">Transmembrane helix</keyword>
<feature type="transmembrane region" description="Helical" evidence="8">
    <location>
        <begin position="53"/>
        <end position="73"/>
    </location>
</feature>
<evidence type="ECO:0000256" key="3">
    <source>
        <dbReference type="ARBA" id="ARBA00022448"/>
    </source>
</evidence>
<evidence type="ECO:0000256" key="2">
    <source>
        <dbReference type="ARBA" id="ARBA00008537"/>
    </source>
</evidence>
<comment type="subcellular location">
    <subcellularLocation>
        <location evidence="1">Cell membrane</location>
        <topology evidence="1">Multi-pass membrane protein</topology>
    </subcellularLocation>
</comment>
<dbReference type="Pfam" id="PF07690">
    <property type="entry name" value="MFS_1"/>
    <property type="match status" value="1"/>
</dbReference>
<feature type="transmembrane region" description="Helical" evidence="8">
    <location>
        <begin position="273"/>
        <end position="293"/>
    </location>
</feature>
<dbReference type="InterPro" id="IPR020846">
    <property type="entry name" value="MFS_dom"/>
</dbReference>
<feature type="transmembrane region" description="Helical" evidence="8">
    <location>
        <begin position="167"/>
        <end position="189"/>
    </location>
</feature>
<feature type="transmembrane region" description="Helical" evidence="8">
    <location>
        <begin position="140"/>
        <end position="161"/>
    </location>
</feature>
<dbReference type="InterPro" id="IPR036259">
    <property type="entry name" value="MFS_trans_sf"/>
</dbReference>
<feature type="transmembrane region" description="Helical" evidence="8">
    <location>
        <begin position="370"/>
        <end position="389"/>
    </location>
</feature>
<reference evidence="10 11" key="1">
    <citation type="submission" date="2021-11" db="EMBL/GenBank/DDBJ databases">
        <authorList>
            <person name="Lee D.-H."/>
            <person name="Kim S.-B."/>
        </authorList>
    </citation>
    <scope>NUCLEOTIDE SEQUENCE [LARGE SCALE GENOMIC DNA]</scope>
    <source>
        <strain evidence="10 11">KCTC 52223</strain>
    </source>
</reference>